<keyword evidence="2" id="KW-0472">Membrane</keyword>
<evidence type="ECO:0000256" key="1">
    <source>
        <dbReference type="SAM" id="MobiDB-lite"/>
    </source>
</evidence>
<feature type="region of interest" description="Disordered" evidence="1">
    <location>
        <begin position="1"/>
        <end position="28"/>
    </location>
</feature>
<dbReference type="AlphaFoldDB" id="A0ABD5VF67"/>
<evidence type="ECO:0000313" key="3">
    <source>
        <dbReference type="EMBL" id="MFC6953128.1"/>
    </source>
</evidence>
<gene>
    <name evidence="3" type="ORF">ACFQGB_09655</name>
</gene>
<keyword evidence="2" id="KW-0812">Transmembrane</keyword>
<feature type="transmembrane region" description="Helical" evidence="2">
    <location>
        <begin position="48"/>
        <end position="72"/>
    </location>
</feature>
<feature type="transmembrane region" description="Helical" evidence="2">
    <location>
        <begin position="121"/>
        <end position="144"/>
    </location>
</feature>
<dbReference type="EMBL" id="JBHSXN010000002">
    <property type="protein sequence ID" value="MFC6953128.1"/>
    <property type="molecule type" value="Genomic_DNA"/>
</dbReference>
<organism evidence="3 4">
    <name type="scientific">Halorubellus litoreus</name>
    <dbReference type="NCBI Taxonomy" id="755308"/>
    <lineage>
        <taxon>Archaea</taxon>
        <taxon>Methanobacteriati</taxon>
        <taxon>Methanobacteriota</taxon>
        <taxon>Stenosarchaea group</taxon>
        <taxon>Halobacteria</taxon>
        <taxon>Halobacteriales</taxon>
        <taxon>Halorubellaceae</taxon>
        <taxon>Halorubellus</taxon>
    </lineage>
</organism>
<feature type="transmembrane region" description="Helical" evidence="2">
    <location>
        <begin position="182"/>
        <end position="209"/>
    </location>
</feature>
<dbReference type="Proteomes" id="UP001596395">
    <property type="component" value="Unassembled WGS sequence"/>
</dbReference>
<keyword evidence="2" id="KW-1133">Transmembrane helix</keyword>
<dbReference type="Pfam" id="PF11667">
    <property type="entry name" value="DUF3267"/>
    <property type="match status" value="1"/>
</dbReference>
<feature type="transmembrane region" description="Helical" evidence="2">
    <location>
        <begin position="93"/>
        <end position="115"/>
    </location>
</feature>
<sequence>MADVEDGRDGPRDRVPDEVASEHDPDATVLPATPVGYADPVEFRYPTVVLVVLVGTLTVLSLLAFGWVLYVAQGPDALATAFAVEETADSVTFTTNVSVLALALAFGVVGVTVLHEFVHGLAYRLLGYDVSYGVLVGMGAFYAAAFHQFQRRDHNLVVGIAPLVVVDAVLLAALFVPDSTVAFVAFVGLLFNTAGAAGDVYLVATLLGLPDDALLYDSDARHSYVFHPERRFE</sequence>
<evidence type="ECO:0000256" key="2">
    <source>
        <dbReference type="SAM" id="Phobius"/>
    </source>
</evidence>
<proteinExistence type="predicted"/>
<protein>
    <submittedName>
        <fullName evidence="3">DUF3267 domain-containing protein</fullName>
    </submittedName>
</protein>
<evidence type="ECO:0000313" key="4">
    <source>
        <dbReference type="Proteomes" id="UP001596395"/>
    </source>
</evidence>
<accession>A0ABD5VF67</accession>
<comment type="caution">
    <text evidence="3">The sequence shown here is derived from an EMBL/GenBank/DDBJ whole genome shotgun (WGS) entry which is preliminary data.</text>
</comment>
<feature type="compositionally biased region" description="Basic and acidic residues" evidence="1">
    <location>
        <begin position="1"/>
        <end position="26"/>
    </location>
</feature>
<keyword evidence="4" id="KW-1185">Reference proteome</keyword>
<reference evidence="3 4" key="1">
    <citation type="journal article" date="2019" name="Int. J. Syst. Evol. Microbiol.">
        <title>The Global Catalogue of Microorganisms (GCM) 10K type strain sequencing project: providing services to taxonomists for standard genome sequencing and annotation.</title>
        <authorList>
            <consortium name="The Broad Institute Genomics Platform"/>
            <consortium name="The Broad Institute Genome Sequencing Center for Infectious Disease"/>
            <person name="Wu L."/>
            <person name="Ma J."/>
        </authorList>
    </citation>
    <scope>NUCLEOTIDE SEQUENCE [LARGE SCALE GENOMIC DNA]</scope>
    <source>
        <strain evidence="3 4">GX26</strain>
    </source>
</reference>
<dbReference type="InterPro" id="IPR021683">
    <property type="entry name" value="DUF3267"/>
</dbReference>
<feature type="transmembrane region" description="Helical" evidence="2">
    <location>
        <begin position="156"/>
        <end position="176"/>
    </location>
</feature>
<dbReference type="RefSeq" id="WP_336350096.1">
    <property type="nucleotide sequence ID" value="NZ_JAZAQL010000002.1"/>
</dbReference>
<name>A0ABD5VF67_9EURY</name>